<dbReference type="SUPFAM" id="SSF81383">
    <property type="entry name" value="F-box domain"/>
    <property type="match status" value="1"/>
</dbReference>
<dbReference type="AlphaFoldDB" id="A0A319BVZ5"/>
<protein>
    <recommendedName>
        <fullName evidence="1">F-box domain-containing protein</fullName>
    </recommendedName>
</protein>
<evidence type="ECO:0000313" key="3">
    <source>
        <dbReference type="Proteomes" id="UP000248340"/>
    </source>
</evidence>
<name>A0A319BVZ5_9EURO</name>
<dbReference type="STRING" id="1448315.A0A319BVZ5"/>
<dbReference type="RefSeq" id="XP_025485919.1">
    <property type="nucleotide sequence ID" value="XM_025636664.1"/>
</dbReference>
<evidence type="ECO:0000313" key="2">
    <source>
        <dbReference type="EMBL" id="PYH75719.1"/>
    </source>
</evidence>
<gene>
    <name evidence="2" type="ORF">BO82DRAFT_359821</name>
</gene>
<dbReference type="OrthoDB" id="3800738at2759"/>
<dbReference type="Proteomes" id="UP000248340">
    <property type="component" value="Unassembled WGS sequence"/>
</dbReference>
<organism evidence="2 3">
    <name type="scientific">Aspergillus uvarum CBS 121591</name>
    <dbReference type="NCBI Taxonomy" id="1448315"/>
    <lineage>
        <taxon>Eukaryota</taxon>
        <taxon>Fungi</taxon>
        <taxon>Dikarya</taxon>
        <taxon>Ascomycota</taxon>
        <taxon>Pezizomycotina</taxon>
        <taxon>Eurotiomycetes</taxon>
        <taxon>Eurotiomycetidae</taxon>
        <taxon>Eurotiales</taxon>
        <taxon>Aspergillaceae</taxon>
        <taxon>Aspergillus</taxon>
        <taxon>Aspergillus subgen. Circumdati</taxon>
    </lineage>
</organism>
<keyword evidence="3" id="KW-1185">Reference proteome</keyword>
<sequence length="180" mass="20377">MNLPSPSPTQHTLNTPELLELILTQLDPRTLLTAAQLTCRTWRTLIQTSLPLQEALFFRPAKLTPDSPNKDRTAVNPLLAWAFPPFTPHYTPPENGWIFPFHALDFIARPEKQPAYMRPEASWRRMLVQQRPPVRSVGLLTSCSGMAGEEVCLVSWVCSTFSSILAYRCSFLVPVRDENS</sequence>
<dbReference type="GeneID" id="37139405"/>
<dbReference type="Pfam" id="PF12937">
    <property type="entry name" value="F-box-like"/>
    <property type="match status" value="1"/>
</dbReference>
<accession>A0A319BVZ5</accession>
<dbReference type="Gene3D" id="1.20.1280.50">
    <property type="match status" value="1"/>
</dbReference>
<dbReference type="VEuPathDB" id="FungiDB:BO82DRAFT_359821"/>
<evidence type="ECO:0000259" key="1">
    <source>
        <dbReference type="Pfam" id="PF12937"/>
    </source>
</evidence>
<proteinExistence type="predicted"/>
<dbReference type="EMBL" id="KZ821780">
    <property type="protein sequence ID" value="PYH75719.1"/>
    <property type="molecule type" value="Genomic_DNA"/>
</dbReference>
<dbReference type="InterPro" id="IPR036047">
    <property type="entry name" value="F-box-like_dom_sf"/>
</dbReference>
<dbReference type="InterPro" id="IPR001810">
    <property type="entry name" value="F-box_dom"/>
</dbReference>
<reference evidence="2 3" key="1">
    <citation type="submission" date="2016-12" db="EMBL/GenBank/DDBJ databases">
        <title>The genomes of Aspergillus section Nigri reveals drivers in fungal speciation.</title>
        <authorList>
            <consortium name="DOE Joint Genome Institute"/>
            <person name="Vesth T.C."/>
            <person name="Nybo J."/>
            <person name="Theobald S."/>
            <person name="Brandl J."/>
            <person name="Frisvad J.C."/>
            <person name="Nielsen K.F."/>
            <person name="Lyhne E.K."/>
            <person name="Kogle M.E."/>
            <person name="Kuo A."/>
            <person name="Riley R."/>
            <person name="Clum A."/>
            <person name="Nolan M."/>
            <person name="Lipzen A."/>
            <person name="Salamov A."/>
            <person name="Henrissat B."/>
            <person name="Wiebenga A."/>
            <person name="De Vries R.P."/>
            <person name="Grigoriev I.V."/>
            <person name="Mortensen U.H."/>
            <person name="Andersen M.R."/>
            <person name="Baker S.E."/>
        </authorList>
    </citation>
    <scope>NUCLEOTIDE SEQUENCE [LARGE SCALE GENOMIC DNA]</scope>
    <source>
        <strain evidence="2 3">CBS 121591</strain>
    </source>
</reference>
<feature type="domain" description="F-box" evidence="1">
    <location>
        <begin position="16"/>
        <end position="48"/>
    </location>
</feature>